<feature type="domain" description="EamA" evidence="2">
    <location>
        <begin position="14"/>
        <end position="142"/>
    </location>
</feature>
<evidence type="ECO:0000313" key="3">
    <source>
        <dbReference type="EMBL" id="TLD43354.1"/>
    </source>
</evidence>
<dbReference type="PANTHER" id="PTHR22911">
    <property type="entry name" value="ACYL-MALONYL CONDENSING ENZYME-RELATED"/>
    <property type="match status" value="1"/>
</dbReference>
<keyword evidence="1" id="KW-0472">Membrane</keyword>
<reference evidence="3 4" key="1">
    <citation type="submission" date="2019-04" db="EMBL/GenBank/DDBJ databases">
        <title>Genome of a novel bacterium Candidatus Jettenia ecosi reconstructed from metagenome of an anammox bioreactor.</title>
        <authorList>
            <person name="Mardanov A.V."/>
            <person name="Beletsky A.V."/>
            <person name="Ravin N.V."/>
            <person name="Botchkova E.A."/>
            <person name="Litti Y.V."/>
            <person name="Nozhevnikova A.N."/>
        </authorList>
    </citation>
    <scope>NUCLEOTIDE SEQUENCE [LARGE SCALE GENOMIC DNA]</scope>
    <source>
        <strain evidence="3">J2</strain>
    </source>
</reference>
<evidence type="ECO:0000256" key="1">
    <source>
        <dbReference type="SAM" id="Phobius"/>
    </source>
</evidence>
<dbReference type="Pfam" id="PF00892">
    <property type="entry name" value="EamA"/>
    <property type="match status" value="1"/>
</dbReference>
<feature type="transmembrane region" description="Helical" evidence="1">
    <location>
        <begin position="6"/>
        <end position="24"/>
    </location>
</feature>
<organism evidence="3 4">
    <name type="scientific">Candidatus Jettenia ecosi</name>
    <dbReference type="NCBI Taxonomy" id="2494326"/>
    <lineage>
        <taxon>Bacteria</taxon>
        <taxon>Pseudomonadati</taxon>
        <taxon>Planctomycetota</taxon>
        <taxon>Candidatus Brocadiia</taxon>
        <taxon>Candidatus Brocadiales</taxon>
        <taxon>Candidatus Brocadiaceae</taxon>
        <taxon>Candidatus Jettenia</taxon>
    </lineage>
</organism>
<sequence>MRADYFVIFSSGITLLMWGLWGFFGKLAIERNMSPVSIFLAEVLICLICAAFVFLFFSRTENFLPWRTPWNIFGFLSGVSLALGLVFYYFALQRGHASLVVPLTSLYPAVTVVLSYAILAERPSLTQWIGLILILIGAFFLLSGPIEGRQDNYR</sequence>
<evidence type="ECO:0000313" key="4">
    <source>
        <dbReference type="Proteomes" id="UP000319783"/>
    </source>
</evidence>
<feature type="transmembrane region" description="Helical" evidence="1">
    <location>
        <begin position="99"/>
        <end position="119"/>
    </location>
</feature>
<dbReference type="GO" id="GO:0016020">
    <property type="term" value="C:membrane"/>
    <property type="evidence" value="ECO:0007669"/>
    <property type="project" value="InterPro"/>
</dbReference>
<comment type="caution">
    <text evidence="3">The sequence shown here is derived from an EMBL/GenBank/DDBJ whole genome shotgun (WGS) entry which is preliminary data.</text>
</comment>
<name>A0A533QFA3_9BACT</name>
<keyword evidence="1" id="KW-1133">Transmembrane helix</keyword>
<accession>A0A533QFA3</accession>
<evidence type="ECO:0000259" key="2">
    <source>
        <dbReference type="Pfam" id="PF00892"/>
    </source>
</evidence>
<feature type="transmembrane region" description="Helical" evidence="1">
    <location>
        <begin position="125"/>
        <end position="144"/>
    </location>
</feature>
<dbReference type="InterPro" id="IPR000620">
    <property type="entry name" value="EamA_dom"/>
</dbReference>
<dbReference type="InterPro" id="IPR037185">
    <property type="entry name" value="EmrE-like"/>
</dbReference>
<protein>
    <submittedName>
        <fullName evidence="3">Conserved hypothetical archaeal protein</fullName>
    </submittedName>
</protein>
<dbReference type="Proteomes" id="UP000319783">
    <property type="component" value="Unassembled WGS sequence"/>
</dbReference>
<feature type="transmembrane region" description="Helical" evidence="1">
    <location>
        <begin position="36"/>
        <end position="58"/>
    </location>
</feature>
<feature type="transmembrane region" description="Helical" evidence="1">
    <location>
        <begin position="70"/>
        <end position="92"/>
    </location>
</feature>
<dbReference type="AlphaFoldDB" id="A0A533QFA3"/>
<dbReference type="Gene3D" id="1.10.3730.20">
    <property type="match status" value="1"/>
</dbReference>
<dbReference type="PANTHER" id="PTHR22911:SF137">
    <property type="entry name" value="SOLUTE CARRIER FAMILY 35 MEMBER G2-RELATED"/>
    <property type="match status" value="1"/>
</dbReference>
<dbReference type="SUPFAM" id="SSF103481">
    <property type="entry name" value="Multidrug resistance efflux transporter EmrE"/>
    <property type="match status" value="1"/>
</dbReference>
<keyword evidence="1" id="KW-0812">Transmembrane</keyword>
<dbReference type="EMBL" id="SULG01000004">
    <property type="protein sequence ID" value="TLD43354.1"/>
    <property type="molecule type" value="Genomic_DNA"/>
</dbReference>
<proteinExistence type="predicted"/>
<gene>
    <name evidence="3" type="ORF">JETT_0359</name>
</gene>